<evidence type="ECO:0000313" key="3">
    <source>
        <dbReference type="EMBL" id="MBO8459165.1"/>
    </source>
</evidence>
<keyword evidence="2" id="KW-0449">Lipoprotein</keyword>
<dbReference type="EMBL" id="JADIMG010000026">
    <property type="protein sequence ID" value="MBO8459165.1"/>
    <property type="molecule type" value="Genomic_DNA"/>
</dbReference>
<dbReference type="Gene3D" id="1.20.1600.10">
    <property type="entry name" value="Outer membrane efflux proteins (OEP)"/>
    <property type="match status" value="1"/>
</dbReference>
<comment type="subcellular location">
    <subcellularLocation>
        <location evidence="2">Cell membrane</location>
        <topology evidence="2">Lipid-anchor</topology>
    </subcellularLocation>
</comment>
<reference evidence="3" key="2">
    <citation type="journal article" date="2021" name="PeerJ">
        <title>Extensive microbial diversity within the chicken gut microbiome revealed by metagenomics and culture.</title>
        <authorList>
            <person name="Gilroy R."/>
            <person name="Ravi A."/>
            <person name="Getino M."/>
            <person name="Pursley I."/>
            <person name="Horton D.L."/>
            <person name="Alikhan N.F."/>
            <person name="Baker D."/>
            <person name="Gharbi K."/>
            <person name="Hall N."/>
            <person name="Watson M."/>
            <person name="Adriaenssens E.M."/>
            <person name="Foster-Nyarko E."/>
            <person name="Jarju S."/>
            <person name="Secka A."/>
            <person name="Antonio M."/>
            <person name="Oren A."/>
            <person name="Chaudhuri R.R."/>
            <person name="La Ragione R."/>
            <person name="Hildebrand F."/>
            <person name="Pallen M.J."/>
        </authorList>
    </citation>
    <scope>NUCLEOTIDE SEQUENCE</scope>
    <source>
        <strain evidence="3">G3-3990</strain>
    </source>
</reference>
<organism evidence="3 4">
    <name type="scientific">Candidatus Gallipaludibacter merdavium</name>
    <dbReference type="NCBI Taxonomy" id="2840839"/>
    <lineage>
        <taxon>Bacteria</taxon>
        <taxon>Pseudomonadati</taxon>
        <taxon>Bacteroidota</taxon>
        <taxon>Bacteroidia</taxon>
        <taxon>Bacteroidales</taxon>
        <taxon>Candidatus Gallipaludibacter</taxon>
    </lineage>
</organism>
<dbReference type="NCBIfam" id="TIGR01845">
    <property type="entry name" value="outer_NodT"/>
    <property type="match status" value="1"/>
</dbReference>
<name>A0A9D9HSG9_9BACT</name>
<dbReference type="GO" id="GO:0005886">
    <property type="term" value="C:plasma membrane"/>
    <property type="evidence" value="ECO:0007669"/>
    <property type="project" value="UniProtKB-SubCell"/>
</dbReference>
<evidence type="ECO:0000256" key="1">
    <source>
        <dbReference type="ARBA" id="ARBA00007613"/>
    </source>
</evidence>
<dbReference type="InterPro" id="IPR010131">
    <property type="entry name" value="MdtP/NodT-like"/>
</dbReference>
<dbReference type="Proteomes" id="UP000823641">
    <property type="component" value="Unassembled WGS sequence"/>
</dbReference>
<proteinExistence type="inferred from homology"/>
<dbReference type="PANTHER" id="PTHR30203">
    <property type="entry name" value="OUTER MEMBRANE CATION EFFLUX PROTEIN"/>
    <property type="match status" value="1"/>
</dbReference>
<dbReference type="GO" id="GO:0015562">
    <property type="term" value="F:efflux transmembrane transporter activity"/>
    <property type="evidence" value="ECO:0007669"/>
    <property type="project" value="InterPro"/>
</dbReference>
<dbReference type="InterPro" id="IPR003423">
    <property type="entry name" value="OMP_efflux"/>
</dbReference>
<dbReference type="Gene3D" id="2.20.200.10">
    <property type="entry name" value="Outer membrane efflux proteins (OEP)"/>
    <property type="match status" value="1"/>
</dbReference>
<keyword evidence="2" id="KW-0564">Palmitate</keyword>
<comment type="similarity">
    <text evidence="1 2">Belongs to the outer membrane factor (OMF) (TC 1.B.17) family.</text>
</comment>
<keyword evidence="2" id="KW-0812">Transmembrane</keyword>
<comment type="caution">
    <text evidence="3">The sequence shown here is derived from an EMBL/GenBank/DDBJ whole genome shotgun (WGS) entry which is preliminary data.</text>
</comment>
<protein>
    <submittedName>
        <fullName evidence="3">TolC family protein</fullName>
    </submittedName>
</protein>
<evidence type="ECO:0000313" key="4">
    <source>
        <dbReference type="Proteomes" id="UP000823641"/>
    </source>
</evidence>
<accession>A0A9D9HSG9</accession>
<dbReference type="SUPFAM" id="SSF56954">
    <property type="entry name" value="Outer membrane efflux proteins (OEP)"/>
    <property type="match status" value="1"/>
</dbReference>
<keyword evidence="2" id="KW-1134">Transmembrane beta strand</keyword>
<dbReference type="Pfam" id="PF02321">
    <property type="entry name" value="OEP"/>
    <property type="match status" value="2"/>
</dbReference>
<evidence type="ECO:0000256" key="2">
    <source>
        <dbReference type="RuleBase" id="RU362097"/>
    </source>
</evidence>
<sequence>MKSMIKYIFALLLLMPLLAGCRIYSSYKRPDVQVSDSIFRQPVLSDDSTSMASISWKVLFTDSLLQGLIQRGLDNNTDVRVAYLKVQEAEATLTASKLAYLPSVSFTPEGGISSFNGAEPSMTYSLAASASWEIDLFGKLRNAQKGAKAALMQTQAYSQAVRTQLIATIADSYFSLLMLDEQLRVSEQTVENWADYVNTLEMLKEYGSVDQVAIAQAKASKLSVEASILTLKQQIQAVENSLCALLGDVPGPIVRTSLSEQVFDAQISTGIPLQLLRNRPDVQQAEWVLAQAFYATNEAYSAFYPSVSLSGLAGWTNSGGGVIVNPAGWLLNAVASLVQPLFNRGTNMARLKISKAQQEEALLLFQQSILDAGVEVNDALSQWQTAQQRLVLDKQQIQSLSSALNDTELLMEYGTTNYLEVLIAQQNLLQAELTEVQDRFNEIQGVVNLYHALGGGVQ</sequence>
<gene>
    <name evidence="3" type="ORF">IAA73_02375</name>
</gene>
<reference evidence="3" key="1">
    <citation type="submission" date="2020-10" db="EMBL/GenBank/DDBJ databases">
        <authorList>
            <person name="Gilroy R."/>
        </authorList>
    </citation>
    <scope>NUCLEOTIDE SEQUENCE</scope>
    <source>
        <strain evidence="3">G3-3990</strain>
    </source>
</reference>
<dbReference type="AlphaFoldDB" id="A0A9D9HSG9"/>
<keyword evidence="2" id="KW-0472">Membrane</keyword>
<dbReference type="PROSITE" id="PS51257">
    <property type="entry name" value="PROKAR_LIPOPROTEIN"/>
    <property type="match status" value="1"/>
</dbReference>
<dbReference type="PANTHER" id="PTHR30203:SF33">
    <property type="entry name" value="BLR4455 PROTEIN"/>
    <property type="match status" value="1"/>
</dbReference>